<dbReference type="AlphaFoldDB" id="A0A409Y4K1"/>
<feature type="compositionally biased region" description="Polar residues" evidence="2">
    <location>
        <begin position="1"/>
        <end position="18"/>
    </location>
</feature>
<feature type="coiled-coil region" evidence="1">
    <location>
        <begin position="183"/>
        <end position="249"/>
    </location>
</feature>
<evidence type="ECO:0000313" key="3">
    <source>
        <dbReference type="EMBL" id="PPQ97908.1"/>
    </source>
</evidence>
<feature type="compositionally biased region" description="Low complexity" evidence="2">
    <location>
        <begin position="325"/>
        <end position="335"/>
    </location>
</feature>
<dbReference type="Proteomes" id="UP000284706">
    <property type="component" value="Unassembled WGS sequence"/>
</dbReference>
<evidence type="ECO:0000313" key="4">
    <source>
        <dbReference type="Proteomes" id="UP000284706"/>
    </source>
</evidence>
<feature type="region of interest" description="Disordered" evidence="2">
    <location>
        <begin position="305"/>
        <end position="381"/>
    </location>
</feature>
<feature type="compositionally biased region" description="Acidic residues" evidence="2">
    <location>
        <begin position="144"/>
        <end position="161"/>
    </location>
</feature>
<evidence type="ECO:0000256" key="2">
    <source>
        <dbReference type="SAM" id="MobiDB-lite"/>
    </source>
</evidence>
<dbReference type="EMBL" id="NHYE01001168">
    <property type="protein sequence ID" value="PPQ97908.1"/>
    <property type="molecule type" value="Genomic_DNA"/>
</dbReference>
<name>A0A409Y4K1_9AGAR</name>
<keyword evidence="1" id="KW-0175">Coiled coil</keyword>
<feature type="region of interest" description="Disordered" evidence="2">
    <location>
        <begin position="134"/>
        <end position="181"/>
    </location>
</feature>
<comment type="caution">
    <text evidence="3">The sequence shown here is derived from an EMBL/GenBank/DDBJ whole genome shotgun (WGS) entry which is preliminary data.</text>
</comment>
<accession>A0A409Y4K1</accession>
<reference evidence="3 4" key="1">
    <citation type="journal article" date="2018" name="Evol. Lett.">
        <title>Horizontal gene cluster transfer increased hallucinogenic mushroom diversity.</title>
        <authorList>
            <person name="Reynolds H.T."/>
            <person name="Vijayakumar V."/>
            <person name="Gluck-Thaler E."/>
            <person name="Korotkin H.B."/>
            <person name="Matheny P.B."/>
            <person name="Slot J.C."/>
        </authorList>
    </citation>
    <scope>NUCLEOTIDE SEQUENCE [LARGE SCALE GENOMIC DNA]</scope>
    <source>
        <strain evidence="3 4">SRW20</strain>
    </source>
</reference>
<protein>
    <submittedName>
        <fullName evidence="3">Uncharacterized protein</fullName>
    </submittedName>
</protein>
<feature type="region of interest" description="Disordered" evidence="2">
    <location>
        <begin position="1"/>
        <end position="33"/>
    </location>
</feature>
<sequence length="381" mass="41990">METPQNTAQGGKSNGAQKSSKKQPKETHIQGLPSWWVKEDEDTFRDLFKRLKDDSKKADDYVKSNPTCAKCSKSGEICLVLSEGKVTCEVCRRKKKGCPRLRAFYADGMAGYKGMAEEEALLAIETLGLLKPSKDATANVGRGDDDETDNHNSEEEEDQPTDEVVCGRPVARNASQADSGKQMASLKAEIAELKGLLKESKAKEASARKEFSKREGEREVQIDALKAILAEEKETSKRMRAQVEREKSNNLKQPVAALVSELMLHCSNLRNAERMVREKGADTRVMTKVISALQDKLDDVNRELSSSLLPSGDCSQKRKRDSDDGAASEGGSSTEDSLEREVWVGKRKVPASKQRDGTPTRVSGQDRGEGPSKSKRVRKGQ</sequence>
<evidence type="ECO:0000256" key="1">
    <source>
        <dbReference type="SAM" id="Coils"/>
    </source>
</evidence>
<feature type="compositionally biased region" description="Basic and acidic residues" evidence="2">
    <location>
        <begin position="353"/>
        <end position="372"/>
    </location>
</feature>
<dbReference type="InParanoid" id="A0A409Y4K1"/>
<organism evidence="3 4">
    <name type="scientific">Gymnopilus dilepis</name>
    <dbReference type="NCBI Taxonomy" id="231916"/>
    <lineage>
        <taxon>Eukaryota</taxon>
        <taxon>Fungi</taxon>
        <taxon>Dikarya</taxon>
        <taxon>Basidiomycota</taxon>
        <taxon>Agaricomycotina</taxon>
        <taxon>Agaricomycetes</taxon>
        <taxon>Agaricomycetidae</taxon>
        <taxon>Agaricales</taxon>
        <taxon>Agaricineae</taxon>
        <taxon>Hymenogastraceae</taxon>
        <taxon>Gymnopilus</taxon>
    </lineage>
</organism>
<proteinExistence type="predicted"/>
<keyword evidence="4" id="KW-1185">Reference proteome</keyword>
<gene>
    <name evidence="3" type="ORF">CVT26_002994</name>
</gene>